<evidence type="ECO:0000256" key="2">
    <source>
        <dbReference type="ARBA" id="ARBA00022723"/>
    </source>
</evidence>
<dbReference type="Pfam" id="PF04234">
    <property type="entry name" value="CopC"/>
    <property type="match status" value="1"/>
</dbReference>
<reference evidence="7" key="1">
    <citation type="journal article" date="2019" name="Int. J. Syst. Evol. Microbiol.">
        <title>The Global Catalogue of Microorganisms (GCM) 10K type strain sequencing project: providing services to taxonomists for standard genome sequencing and annotation.</title>
        <authorList>
            <consortium name="The Broad Institute Genomics Platform"/>
            <consortium name="The Broad Institute Genome Sequencing Center for Infectious Disease"/>
            <person name="Wu L."/>
            <person name="Ma J."/>
        </authorList>
    </citation>
    <scope>NUCLEOTIDE SEQUENCE [LARGE SCALE GENOMIC DNA]</scope>
    <source>
        <strain evidence="7">CCM 7435</strain>
    </source>
</reference>
<dbReference type="PANTHER" id="PTHR34820:SF4">
    <property type="entry name" value="INNER MEMBRANE PROTEIN YEBZ"/>
    <property type="match status" value="1"/>
</dbReference>
<evidence type="ECO:0000256" key="4">
    <source>
        <dbReference type="ARBA" id="ARBA00023008"/>
    </source>
</evidence>
<sequence>MVIGERALLPLPGIRHRQAPCRPARHWLPVLVAGLLLGTAGAAGAHAHLRSASPPVDGVVAAAPAEVTATFTEQLEAKLSSLVVKDSAGRAVSTGDVRLPPGSDGRTLAVSVSPLSPGTYTVQWGAASVDTHKTTGSFSFVVRP</sequence>
<accession>A0ABW4Z2C1</accession>
<dbReference type="RefSeq" id="WP_213353658.1">
    <property type="nucleotide sequence ID" value="NZ_JAHBGB010000037.1"/>
</dbReference>
<dbReference type="InterPro" id="IPR032694">
    <property type="entry name" value="CopC/D"/>
</dbReference>
<keyword evidence="3" id="KW-0732">Signal</keyword>
<proteinExistence type="predicted"/>
<feature type="domain" description="CopC" evidence="5">
    <location>
        <begin position="46"/>
        <end position="142"/>
    </location>
</feature>
<evidence type="ECO:0000259" key="5">
    <source>
        <dbReference type="Pfam" id="PF04234"/>
    </source>
</evidence>
<dbReference type="Proteomes" id="UP001597299">
    <property type="component" value="Unassembled WGS sequence"/>
</dbReference>
<dbReference type="InterPro" id="IPR007348">
    <property type="entry name" value="CopC_dom"/>
</dbReference>
<evidence type="ECO:0000256" key="1">
    <source>
        <dbReference type="ARBA" id="ARBA00004196"/>
    </source>
</evidence>
<comment type="caution">
    <text evidence="6">The sequence shown here is derived from an EMBL/GenBank/DDBJ whole genome shotgun (WGS) entry which is preliminary data.</text>
</comment>
<keyword evidence="7" id="KW-1185">Reference proteome</keyword>
<dbReference type="InterPro" id="IPR014755">
    <property type="entry name" value="Cu-Rt/internalin_Ig-like"/>
</dbReference>
<protein>
    <submittedName>
        <fullName evidence="6">Copper resistance protein CopC</fullName>
    </submittedName>
</protein>
<keyword evidence="2" id="KW-0479">Metal-binding</keyword>
<evidence type="ECO:0000256" key="3">
    <source>
        <dbReference type="ARBA" id="ARBA00022729"/>
    </source>
</evidence>
<name>A0ABW4Z2C1_9HYPH</name>
<dbReference type="InterPro" id="IPR014756">
    <property type="entry name" value="Ig_E-set"/>
</dbReference>
<dbReference type="PANTHER" id="PTHR34820">
    <property type="entry name" value="INNER MEMBRANE PROTEIN YEBZ"/>
    <property type="match status" value="1"/>
</dbReference>
<dbReference type="EMBL" id="JBHUHD010000001">
    <property type="protein sequence ID" value="MFD2142607.1"/>
    <property type="molecule type" value="Genomic_DNA"/>
</dbReference>
<evidence type="ECO:0000313" key="6">
    <source>
        <dbReference type="EMBL" id="MFD2142607.1"/>
    </source>
</evidence>
<dbReference type="Gene3D" id="2.60.40.1220">
    <property type="match status" value="1"/>
</dbReference>
<organism evidence="6 7">
    <name type="scientific">Ancylobacter oerskovii</name>
    <dbReference type="NCBI Taxonomy" id="459519"/>
    <lineage>
        <taxon>Bacteria</taxon>
        <taxon>Pseudomonadati</taxon>
        <taxon>Pseudomonadota</taxon>
        <taxon>Alphaproteobacteria</taxon>
        <taxon>Hyphomicrobiales</taxon>
        <taxon>Xanthobacteraceae</taxon>
        <taxon>Ancylobacter</taxon>
    </lineage>
</organism>
<dbReference type="SUPFAM" id="SSF81296">
    <property type="entry name" value="E set domains"/>
    <property type="match status" value="1"/>
</dbReference>
<evidence type="ECO:0000313" key="7">
    <source>
        <dbReference type="Proteomes" id="UP001597299"/>
    </source>
</evidence>
<keyword evidence="4" id="KW-0186">Copper</keyword>
<gene>
    <name evidence="6" type="ORF">ACFSNC_19545</name>
</gene>
<comment type="subcellular location">
    <subcellularLocation>
        <location evidence="1">Cell envelope</location>
    </subcellularLocation>
</comment>